<reference evidence="9" key="1">
    <citation type="submission" date="2020-06" db="EMBL/GenBank/DDBJ databases">
        <title>Legume-microbial interactions unlock mineral nutrients during tropical forest succession.</title>
        <authorList>
            <person name="Epihov D.Z."/>
        </authorList>
    </citation>
    <scope>NUCLEOTIDE SEQUENCE [LARGE SCALE GENOMIC DNA]</scope>
    <source>
        <strain evidence="9">Pan2503</strain>
    </source>
</reference>
<sequence length="337" mass="37442">MKRIFSSRVFPLAVGLGLRLLFVVPFPATSGDTVLYEQIATNWLKHHVYAMDVHGALTPVDMRMPGYPAFLALIYALTGRTGESARLWVMLAQILVDLLGCLVIARLARILTCASENEAQGERAYAFALWLAAVCPFTANYTAVPLTEVFACFWTALACSVLVVALQRVKKPGFLLSSSYVPGVRSVEYAALGAGLIAGMGALFRPETPLVLVTAAIVLGVLLFRLGQFARWCLATVAMIVGCLVVLSPWALRNLLTFHEVQFLNPKYSTLPGELVPYGFMAWERTWLYRVRDCYLVPWKLDEEAIQVDDIPSRAFDSPAEKERVRDILEQYNEDLT</sequence>
<evidence type="ECO:0008006" key="11">
    <source>
        <dbReference type="Google" id="ProtNLM"/>
    </source>
</evidence>
<protein>
    <recommendedName>
        <fullName evidence="11">Glycosyltransferase RgtA/B/C/D-like domain-containing protein</fullName>
    </recommendedName>
</protein>
<dbReference type="EMBL" id="JACDQQ010000064">
    <property type="protein sequence ID" value="MBA0083479.1"/>
    <property type="molecule type" value="Genomic_DNA"/>
</dbReference>
<evidence type="ECO:0000313" key="10">
    <source>
        <dbReference type="Proteomes" id="UP000567293"/>
    </source>
</evidence>
<evidence type="ECO:0000256" key="5">
    <source>
        <dbReference type="ARBA" id="ARBA00022692"/>
    </source>
</evidence>
<accession>A0A7V8NLB1</accession>
<dbReference type="GO" id="GO:0016763">
    <property type="term" value="F:pentosyltransferase activity"/>
    <property type="evidence" value="ECO:0007669"/>
    <property type="project" value="TreeGrafter"/>
</dbReference>
<evidence type="ECO:0000256" key="4">
    <source>
        <dbReference type="ARBA" id="ARBA00022679"/>
    </source>
</evidence>
<evidence type="ECO:0000256" key="1">
    <source>
        <dbReference type="ARBA" id="ARBA00004651"/>
    </source>
</evidence>
<evidence type="ECO:0000313" key="9">
    <source>
        <dbReference type="EMBL" id="MBA0083479.1"/>
    </source>
</evidence>
<feature type="non-terminal residue" evidence="9">
    <location>
        <position position="337"/>
    </location>
</feature>
<dbReference type="InterPro" id="IPR050297">
    <property type="entry name" value="LipidA_mod_glycosyltrf_83"/>
</dbReference>
<dbReference type="GO" id="GO:0009103">
    <property type="term" value="P:lipopolysaccharide biosynthetic process"/>
    <property type="evidence" value="ECO:0007669"/>
    <property type="project" value="UniProtKB-ARBA"/>
</dbReference>
<dbReference type="PANTHER" id="PTHR33908:SF11">
    <property type="entry name" value="MEMBRANE PROTEIN"/>
    <property type="match status" value="1"/>
</dbReference>
<comment type="subcellular location">
    <subcellularLocation>
        <location evidence="1">Cell membrane</location>
        <topology evidence="1">Multi-pass membrane protein</topology>
    </subcellularLocation>
</comment>
<evidence type="ECO:0000256" key="8">
    <source>
        <dbReference type="SAM" id="Phobius"/>
    </source>
</evidence>
<proteinExistence type="predicted"/>
<dbReference type="PANTHER" id="PTHR33908">
    <property type="entry name" value="MANNOSYLTRANSFERASE YKCB-RELATED"/>
    <property type="match status" value="1"/>
</dbReference>
<keyword evidence="6 8" id="KW-1133">Transmembrane helix</keyword>
<dbReference type="AlphaFoldDB" id="A0A7V8NLB1"/>
<gene>
    <name evidence="9" type="ORF">HRJ53_00630</name>
</gene>
<keyword evidence="4" id="KW-0808">Transferase</keyword>
<evidence type="ECO:0000256" key="6">
    <source>
        <dbReference type="ARBA" id="ARBA00022989"/>
    </source>
</evidence>
<evidence type="ECO:0000256" key="3">
    <source>
        <dbReference type="ARBA" id="ARBA00022676"/>
    </source>
</evidence>
<feature type="transmembrane region" description="Helical" evidence="8">
    <location>
        <begin position="233"/>
        <end position="252"/>
    </location>
</feature>
<name>A0A7V8NLB1_9BACT</name>
<keyword evidence="5 8" id="KW-0812">Transmembrane</keyword>
<evidence type="ECO:0000256" key="2">
    <source>
        <dbReference type="ARBA" id="ARBA00022475"/>
    </source>
</evidence>
<organism evidence="9 10">
    <name type="scientific">Candidatus Acidiferrum panamense</name>
    <dbReference type="NCBI Taxonomy" id="2741543"/>
    <lineage>
        <taxon>Bacteria</taxon>
        <taxon>Pseudomonadati</taxon>
        <taxon>Acidobacteriota</taxon>
        <taxon>Terriglobia</taxon>
        <taxon>Candidatus Acidiferrales</taxon>
        <taxon>Candidatus Acidiferrum</taxon>
    </lineage>
</organism>
<feature type="transmembrane region" description="Helical" evidence="8">
    <location>
        <begin position="87"/>
        <end position="112"/>
    </location>
</feature>
<dbReference type="GO" id="GO:0005886">
    <property type="term" value="C:plasma membrane"/>
    <property type="evidence" value="ECO:0007669"/>
    <property type="project" value="UniProtKB-SubCell"/>
</dbReference>
<feature type="transmembrane region" description="Helical" evidence="8">
    <location>
        <begin position="210"/>
        <end position="226"/>
    </location>
</feature>
<feature type="transmembrane region" description="Helical" evidence="8">
    <location>
        <begin position="124"/>
        <end position="142"/>
    </location>
</feature>
<keyword evidence="7 8" id="KW-0472">Membrane</keyword>
<evidence type="ECO:0000256" key="7">
    <source>
        <dbReference type="ARBA" id="ARBA00023136"/>
    </source>
</evidence>
<keyword evidence="10" id="KW-1185">Reference proteome</keyword>
<feature type="transmembrane region" description="Helical" evidence="8">
    <location>
        <begin position="148"/>
        <end position="166"/>
    </location>
</feature>
<keyword evidence="3" id="KW-0328">Glycosyltransferase</keyword>
<dbReference type="Proteomes" id="UP000567293">
    <property type="component" value="Unassembled WGS sequence"/>
</dbReference>
<comment type="caution">
    <text evidence="9">The sequence shown here is derived from an EMBL/GenBank/DDBJ whole genome shotgun (WGS) entry which is preliminary data.</text>
</comment>
<keyword evidence="2" id="KW-1003">Cell membrane</keyword>